<proteinExistence type="predicted"/>
<accession>A0AAI8YV20</accession>
<dbReference type="AlphaFoldDB" id="A0AAI8YV20"/>
<dbReference type="EMBL" id="CAVMBE010000011">
    <property type="protein sequence ID" value="CAK3907725.1"/>
    <property type="molecule type" value="Genomic_DNA"/>
</dbReference>
<organism evidence="2 3">
    <name type="scientific">Lecanosticta acicola</name>
    <dbReference type="NCBI Taxonomy" id="111012"/>
    <lineage>
        <taxon>Eukaryota</taxon>
        <taxon>Fungi</taxon>
        <taxon>Dikarya</taxon>
        <taxon>Ascomycota</taxon>
        <taxon>Pezizomycotina</taxon>
        <taxon>Dothideomycetes</taxon>
        <taxon>Dothideomycetidae</taxon>
        <taxon>Mycosphaerellales</taxon>
        <taxon>Mycosphaerellaceae</taxon>
        <taxon>Lecanosticta</taxon>
    </lineage>
</organism>
<dbReference type="Proteomes" id="UP001296104">
    <property type="component" value="Unassembled WGS sequence"/>
</dbReference>
<evidence type="ECO:0000313" key="3">
    <source>
        <dbReference type="Proteomes" id="UP001296104"/>
    </source>
</evidence>
<gene>
    <name evidence="2" type="ORF">LECACI_7A002563</name>
</gene>
<feature type="compositionally biased region" description="Polar residues" evidence="1">
    <location>
        <begin position="350"/>
        <end position="366"/>
    </location>
</feature>
<comment type="caution">
    <text evidence="2">The sequence shown here is derived from an EMBL/GenBank/DDBJ whole genome shotgun (WGS) entry which is preliminary data.</text>
</comment>
<feature type="compositionally biased region" description="Pro residues" evidence="1">
    <location>
        <begin position="40"/>
        <end position="49"/>
    </location>
</feature>
<feature type="region of interest" description="Disordered" evidence="1">
    <location>
        <begin position="569"/>
        <end position="622"/>
    </location>
</feature>
<evidence type="ECO:0000256" key="1">
    <source>
        <dbReference type="SAM" id="MobiDB-lite"/>
    </source>
</evidence>
<name>A0AAI8YV20_9PEZI</name>
<feature type="region of interest" description="Disordered" evidence="1">
    <location>
        <begin position="1"/>
        <end position="70"/>
    </location>
</feature>
<evidence type="ECO:0000313" key="2">
    <source>
        <dbReference type="EMBL" id="CAK3907725.1"/>
    </source>
</evidence>
<feature type="region of interest" description="Disordered" evidence="1">
    <location>
        <begin position="170"/>
        <end position="224"/>
    </location>
</feature>
<feature type="compositionally biased region" description="Basic and acidic residues" evidence="1">
    <location>
        <begin position="511"/>
        <end position="522"/>
    </location>
</feature>
<reference evidence="2" key="1">
    <citation type="submission" date="2023-11" db="EMBL/GenBank/DDBJ databases">
        <authorList>
            <person name="Alioto T."/>
            <person name="Alioto T."/>
            <person name="Gomez Garrido J."/>
        </authorList>
    </citation>
    <scope>NUCLEOTIDE SEQUENCE</scope>
</reference>
<feature type="compositionally biased region" description="Low complexity" evidence="1">
    <location>
        <begin position="29"/>
        <end position="39"/>
    </location>
</feature>
<feature type="compositionally biased region" description="Basic and acidic residues" evidence="1">
    <location>
        <begin position="414"/>
        <end position="424"/>
    </location>
</feature>
<protein>
    <submittedName>
        <fullName evidence="2">Uncharacterized protein</fullName>
    </submittedName>
</protein>
<feature type="compositionally biased region" description="Basic residues" evidence="1">
    <location>
        <begin position="271"/>
        <end position="280"/>
    </location>
</feature>
<feature type="region of interest" description="Disordered" evidence="1">
    <location>
        <begin position="385"/>
        <end position="436"/>
    </location>
</feature>
<sequence>MSSSRPSLSIALPASLDFHYTDGHMPKTPEAQQDEQQPAVDPPPPPRPQPFKVKRKRVSSAPFADPMADTMADTTVIPTIEMSEVAADISSPTLHPTSAHLLSPIPMSASLSRAVTPPRTPAPKLHPTFSQLESPAQEWDLINTSRPAFERAGSVCSSFSDSSVSSYGSSDFSLPTGGYDSPASEAPDPFTDDFTRKQHLPPTLLQSPMQPDGAPKSKRVKTRRDVKWTPQMDDHLWLTFMSYISDPAKTPFKMLPGSTPPMGVCDQVSSKAKRTWRPRKAVPVTPGPADTLLETNDRQREGSPDTLRPSSLQSVQPRWPKAAATRRRLRELCTRRPSISAHYQRMLRTRSPSPFETSSPGSQQPEPASAFSGLDMVMSLVTSTAPSMQPDGMLAQLSSDNTPPPPPQRVQRPTRPEGWFDRIPRSKAHQKSASLQSELKLSIQDMAFHGPDSLASPFDADSASSRSHLLHSMAQTKSLGRTEFNGRSLDSPVEFKVGAPTDRRSRKRRFRSDEEKPRRPPLEDVFGPPVQSGIMRNRGFSVGAVRATDNLTKLFTPPSINVDHVMSDASEGPSNVEDVPMGSRSAPRRLAEPVPRLGSPFVETPPPSRQHNTFPRSSLLPNVANQEPFYQRLTELASKHASDSTPEF</sequence>
<feature type="compositionally biased region" description="Polar residues" evidence="1">
    <location>
        <begin position="609"/>
        <end position="622"/>
    </location>
</feature>
<feature type="region of interest" description="Disordered" evidence="1">
    <location>
        <begin position="481"/>
        <end position="530"/>
    </location>
</feature>
<feature type="region of interest" description="Disordered" evidence="1">
    <location>
        <begin position="259"/>
        <end position="369"/>
    </location>
</feature>
<keyword evidence="3" id="KW-1185">Reference proteome</keyword>